<dbReference type="SMART" id="SM00360">
    <property type="entry name" value="RRM"/>
    <property type="match status" value="4"/>
</dbReference>
<dbReference type="FunFam" id="3.30.70.330:FF:000018">
    <property type="entry name" value="Polypyrimidine tract-binding protein 2 isoform 1"/>
    <property type="match status" value="1"/>
</dbReference>
<dbReference type="InterPro" id="IPR055204">
    <property type="entry name" value="HNRNPL_RRM"/>
</dbReference>
<keyword evidence="9" id="KW-1185">Reference proteome</keyword>
<dbReference type="GO" id="GO:0006397">
    <property type="term" value="P:mRNA processing"/>
    <property type="evidence" value="ECO:0007669"/>
    <property type="project" value="UniProtKB-KW"/>
</dbReference>
<organism evidence="8 9">
    <name type="scientific">Phyllotreta striolata</name>
    <name type="common">Striped flea beetle</name>
    <name type="synonym">Crioceris striolata</name>
    <dbReference type="NCBI Taxonomy" id="444603"/>
    <lineage>
        <taxon>Eukaryota</taxon>
        <taxon>Metazoa</taxon>
        <taxon>Ecdysozoa</taxon>
        <taxon>Arthropoda</taxon>
        <taxon>Hexapoda</taxon>
        <taxon>Insecta</taxon>
        <taxon>Pterygota</taxon>
        <taxon>Neoptera</taxon>
        <taxon>Endopterygota</taxon>
        <taxon>Coleoptera</taxon>
        <taxon>Polyphaga</taxon>
        <taxon>Cucujiformia</taxon>
        <taxon>Chrysomeloidea</taxon>
        <taxon>Chrysomelidae</taxon>
        <taxon>Galerucinae</taxon>
        <taxon>Alticini</taxon>
        <taxon>Phyllotreta</taxon>
    </lineage>
</organism>
<feature type="domain" description="RRM" evidence="7">
    <location>
        <begin position="91"/>
        <end position="160"/>
    </location>
</feature>
<keyword evidence="3" id="KW-0677">Repeat</keyword>
<dbReference type="FunFam" id="3.30.70.330:FF:000341">
    <property type="entry name" value="Hephaestus, isoform C"/>
    <property type="match status" value="1"/>
</dbReference>
<dbReference type="CDD" id="cd12425">
    <property type="entry name" value="RRM4_PTBP1_like"/>
    <property type="match status" value="1"/>
</dbReference>
<evidence type="ECO:0000256" key="3">
    <source>
        <dbReference type="ARBA" id="ARBA00022737"/>
    </source>
</evidence>
<dbReference type="InterPro" id="IPR000504">
    <property type="entry name" value="RRM_dom"/>
</dbReference>
<dbReference type="AlphaFoldDB" id="A0A9P0DQ96"/>
<keyword evidence="4" id="KW-0694">RNA-binding</keyword>
<dbReference type="InterPro" id="IPR021790">
    <property type="entry name" value="PTBP1-like_RRM2"/>
</dbReference>
<sequence length="608" mass="65980">MLGNLNILRRVKVDNMMSCSLPVVPVLQTLSSINSSPDYPIHIGIKRGSDELLSQSNVSVMAPSAPHADNNNQENAKKVKLEQNVGKPSRVIHIRNIPSDVSEAEIIHLGLPFGRVTNVLVLKGKNQAFLEMGDEQSATTMVNYFSNCIAQLRGRAVYVQYSNHRELKTDQTHSNANASAQAALQAAQAITNNAVTPANNSAPATNGQDIQGGPNTVLRVIIEHMIYPISLDILHLIFQRFGKVLKIVTFTKNNSFQALIQYPDTQSAQAAKQALDGQNIYNSCCTLRIDYSKMSSLNVKYNNDKSRDYTNPNLPTGEGGDQLALGGGLAGGLGADILLLATQPRLARERLADSILSGSPGVLSNPFVHGLASPLAAPYSGGVAGGIPGLGNFALGQTAPGLRSLGNPGLAMATVLLVSNLNEEMVTPDALFTLFGVYGDVQRVKIMYNKKDSALVQLAEPHQAHLAITHMDKLKVFGKNIRVMLSKHQSVQMPKEGQPDAGLTKDYSQSPLHRFKKPGSKNYQNIYPPSSTLHLSNIPATINEDDIKEAFTKNGFTVKAFKFFPKDRKMALIQLPSMEEAVVALIKMHNYQLSDSNHLRVSFSKSSI</sequence>
<dbReference type="FunFam" id="3.30.70.330:FF:000032">
    <property type="entry name" value="Polypyrimidine tract-binding protein 2 isoform 1"/>
    <property type="match status" value="1"/>
</dbReference>
<dbReference type="NCBIfam" id="TIGR01649">
    <property type="entry name" value="hnRNP-L_PTB"/>
    <property type="match status" value="1"/>
</dbReference>
<evidence type="ECO:0000256" key="4">
    <source>
        <dbReference type="ARBA" id="ARBA00022884"/>
    </source>
</evidence>
<accession>A0A9P0DQ96</accession>
<dbReference type="GO" id="GO:0005634">
    <property type="term" value="C:nucleus"/>
    <property type="evidence" value="ECO:0007669"/>
    <property type="project" value="InterPro"/>
</dbReference>
<dbReference type="SUPFAM" id="SSF54928">
    <property type="entry name" value="RNA-binding domain, RBD"/>
    <property type="match status" value="3"/>
</dbReference>
<dbReference type="FunFam" id="3.30.70.330:FF:000036">
    <property type="entry name" value="polypyrimidine tract-binding protein 1 isoform X2"/>
    <property type="match status" value="1"/>
</dbReference>
<dbReference type="Gene3D" id="3.30.70.330">
    <property type="match status" value="4"/>
</dbReference>
<evidence type="ECO:0000256" key="6">
    <source>
        <dbReference type="ARBA" id="ARBA00023187"/>
    </source>
</evidence>
<dbReference type="GO" id="GO:0003723">
    <property type="term" value="F:RNA binding"/>
    <property type="evidence" value="ECO:0007669"/>
    <property type="project" value="UniProtKB-KW"/>
</dbReference>
<evidence type="ECO:0000256" key="1">
    <source>
        <dbReference type="ARBA" id="ARBA00022553"/>
    </source>
</evidence>
<name>A0A9P0DQ96_PHYSR</name>
<evidence type="ECO:0000313" key="8">
    <source>
        <dbReference type="EMBL" id="CAH1185058.1"/>
    </source>
</evidence>
<dbReference type="InterPro" id="IPR006536">
    <property type="entry name" value="HnRNP-L/PTB"/>
</dbReference>
<keyword evidence="2" id="KW-0507">mRNA processing</keyword>
<evidence type="ECO:0000256" key="2">
    <source>
        <dbReference type="ARBA" id="ARBA00022664"/>
    </source>
</evidence>
<protein>
    <recommendedName>
        <fullName evidence="7">RRM domain-containing protein</fullName>
    </recommendedName>
</protein>
<dbReference type="Proteomes" id="UP001153712">
    <property type="component" value="Chromosome 5"/>
</dbReference>
<feature type="domain" description="RRM" evidence="7">
    <location>
        <begin position="532"/>
        <end position="602"/>
    </location>
</feature>
<reference evidence="8" key="1">
    <citation type="submission" date="2022-01" db="EMBL/GenBank/DDBJ databases">
        <authorList>
            <person name="King R."/>
        </authorList>
    </citation>
    <scope>NUCLEOTIDE SEQUENCE</scope>
</reference>
<feature type="domain" description="RRM" evidence="7">
    <location>
        <begin position="219"/>
        <end position="288"/>
    </location>
</feature>
<dbReference type="GO" id="GO:0008380">
    <property type="term" value="P:RNA splicing"/>
    <property type="evidence" value="ECO:0007669"/>
    <property type="project" value="UniProtKB-KW"/>
</dbReference>
<gene>
    <name evidence="8" type="ORF">PHYEVI_LOCUS8239</name>
</gene>
<dbReference type="Pfam" id="PF22976">
    <property type="entry name" value="RRM_10"/>
    <property type="match status" value="1"/>
</dbReference>
<dbReference type="InterPro" id="IPR012677">
    <property type="entry name" value="Nucleotide-bd_a/b_plait_sf"/>
</dbReference>
<dbReference type="PANTHER" id="PTHR15592">
    <property type="entry name" value="MATRIN 3/NUCLEAR PROTEIN 220-RELATED"/>
    <property type="match status" value="1"/>
</dbReference>
<keyword evidence="5" id="KW-0007">Acetylation</keyword>
<proteinExistence type="predicted"/>
<keyword evidence="6" id="KW-0508">mRNA splicing</keyword>
<evidence type="ECO:0000259" key="7">
    <source>
        <dbReference type="SMART" id="SM00360"/>
    </source>
</evidence>
<dbReference type="CDD" id="cd12423">
    <property type="entry name" value="RRM3_PTBP1_like"/>
    <property type="match status" value="1"/>
</dbReference>
<dbReference type="InterPro" id="IPR035979">
    <property type="entry name" value="RBD_domain_sf"/>
</dbReference>
<dbReference type="CDD" id="cd12693">
    <property type="entry name" value="RRM2_PTBP1_like"/>
    <property type="match status" value="1"/>
</dbReference>
<dbReference type="OrthoDB" id="296632at2759"/>
<evidence type="ECO:0000256" key="5">
    <source>
        <dbReference type="ARBA" id="ARBA00022990"/>
    </source>
</evidence>
<feature type="domain" description="RRM" evidence="7">
    <location>
        <begin position="415"/>
        <end position="484"/>
    </location>
</feature>
<evidence type="ECO:0000313" key="9">
    <source>
        <dbReference type="Proteomes" id="UP001153712"/>
    </source>
</evidence>
<keyword evidence="1" id="KW-0597">Phosphoprotein</keyword>
<dbReference type="Pfam" id="PF13893">
    <property type="entry name" value="RRM_5"/>
    <property type="match status" value="2"/>
</dbReference>
<dbReference type="Pfam" id="PF11835">
    <property type="entry name" value="RRM_8"/>
    <property type="match status" value="1"/>
</dbReference>
<dbReference type="EMBL" id="OU900098">
    <property type="protein sequence ID" value="CAH1185058.1"/>
    <property type="molecule type" value="Genomic_DNA"/>
</dbReference>